<dbReference type="InterPro" id="IPR009075">
    <property type="entry name" value="AcylCo_DH/oxidase_C"/>
</dbReference>
<dbReference type="Proteomes" id="UP000633136">
    <property type="component" value="Unassembled WGS sequence"/>
</dbReference>
<comment type="cofactor">
    <cofactor evidence="1 5">
        <name>FAD</name>
        <dbReference type="ChEBI" id="CHEBI:57692"/>
    </cofactor>
</comment>
<dbReference type="InterPro" id="IPR006091">
    <property type="entry name" value="Acyl-CoA_Oxase/DH_mid-dom"/>
</dbReference>
<evidence type="ECO:0000256" key="5">
    <source>
        <dbReference type="RuleBase" id="RU362125"/>
    </source>
</evidence>
<gene>
    <name evidence="8" type="ORF">GCM10011401_08080</name>
</gene>
<evidence type="ECO:0000259" key="7">
    <source>
        <dbReference type="Pfam" id="PF02770"/>
    </source>
</evidence>
<evidence type="ECO:0000256" key="3">
    <source>
        <dbReference type="ARBA" id="ARBA00022630"/>
    </source>
</evidence>
<dbReference type="InterPro" id="IPR036250">
    <property type="entry name" value="AcylCo_DH-like_C"/>
</dbReference>
<dbReference type="EMBL" id="BMIS01000002">
    <property type="protein sequence ID" value="GGE63377.1"/>
    <property type="molecule type" value="Genomic_DNA"/>
</dbReference>
<evidence type="ECO:0000259" key="6">
    <source>
        <dbReference type="Pfam" id="PF00441"/>
    </source>
</evidence>
<dbReference type="PROSITE" id="PS00073">
    <property type="entry name" value="ACYL_COA_DH_2"/>
    <property type="match status" value="1"/>
</dbReference>
<evidence type="ECO:0000256" key="2">
    <source>
        <dbReference type="ARBA" id="ARBA00009347"/>
    </source>
</evidence>
<accession>A0A917ANZ3</accession>
<protein>
    <submittedName>
        <fullName evidence="8">Acyl-CoA dehydrogenase</fullName>
    </submittedName>
</protein>
<dbReference type="SUPFAM" id="SSF47203">
    <property type="entry name" value="Acyl-CoA dehydrogenase C-terminal domain-like"/>
    <property type="match status" value="1"/>
</dbReference>
<evidence type="ECO:0000256" key="1">
    <source>
        <dbReference type="ARBA" id="ARBA00001974"/>
    </source>
</evidence>
<keyword evidence="5" id="KW-0560">Oxidoreductase</keyword>
<evidence type="ECO:0000313" key="9">
    <source>
        <dbReference type="Proteomes" id="UP000633136"/>
    </source>
</evidence>
<keyword evidence="9" id="KW-1185">Reference proteome</keyword>
<dbReference type="InterPro" id="IPR045008">
    <property type="entry name" value="ACX4-like"/>
</dbReference>
<organism evidence="8 9">
    <name type="scientific">Nesterenkonia cremea</name>
    <dbReference type="NCBI Taxonomy" id="1882340"/>
    <lineage>
        <taxon>Bacteria</taxon>
        <taxon>Bacillati</taxon>
        <taxon>Actinomycetota</taxon>
        <taxon>Actinomycetes</taxon>
        <taxon>Micrococcales</taxon>
        <taxon>Micrococcaceae</taxon>
        <taxon>Nesterenkonia</taxon>
    </lineage>
</organism>
<dbReference type="Gene3D" id="1.20.140.10">
    <property type="entry name" value="Butyryl-CoA Dehydrogenase, subunit A, domain 3"/>
    <property type="match status" value="1"/>
</dbReference>
<reference evidence="8" key="2">
    <citation type="submission" date="2020-09" db="EMBL/GenBank/DDBJ databases">
        <authorList>
            <person name="Sun Q."/>
            <person name="Zhou Y."/>
        </authorList>
    </citation>
    <scope>NUCLEOTIDE SEQUENCE</scope>
    <source>
        <strain evidence="8">CGMCC 1.15388</strain>
    </source>
</reference>
<comment type="caution">
    <text evidence="8">The sequence shown here is derived from an EMBL/GenBank/DDBJ whole genome shotgun (WGS) entry which is preliminary data.</text>
</comment>
<dbReference type="GO" id="GO:0006635">
    <property type="term" value="P:fatty acid beta-oxidation"/>
    <property type="evidence" value="ECO:0007669"/>
    <property type="project" value="InterPro"/>
</dbReference>
<dbReference type="InterPro" id="IPR006089">
    <property type="entry name" value="Acyl-CoA_DH_CS"/>
</dbReference>
<keyword evidence="3 5" id="KW-0285">Flavoprotein</keyword>
<dbReference type="PANTHER" id="PTHR43188">
    <property type="entry name" value="ACYL-COENZYME A OXIDASE"/>
    <property type="match status" value="1"/>
</dbReference>
<dbReference type="Pfam" id="PF00441">
    <property type="entry name" value="Acyl-CoA_dh_1"/>
    <property type="match status" value="1"/>
</dbReference>
<dbReference type="InterPro" id="IPR046373">
    <property type="entry name" value="Acyl-CoA_Oxase/DH_mid-dom_sf"/>
</dbReference>
<comment type="similarity">
    <text evidence="2 5">Belongs to the acyl-CoA dehydrogenase family.</text>
</comment>
<dbReference type="RefSeq" id="WP_188682888.1">
    <property type="nucleotide sequence ID" value="NZ_BMIS01000002.1"/>
</dbReference>
<dbReference type="PANTHER" id="PTHR43188:SF1">
    <property type="entry name" value="ACYL-COA DEHYDROGENASE"/>
    <property type="match status" value="1"/>
</dbReference>
<evidence type="ECO:0000313" key="8">
    <source>
        <dbReference type="EMBL" id="GGE63377.1"/>
    </source>
</evidence>
<sequence>MTEQLIGPGDFYGWADVLTEAERSALLRLRSFLQERAQPVLRDHWERGDSPEFLREEFAAGDFVRPRELWEAGELSERNPRVRPLFAGFRNLELSRTDASLAVLIDGQIGMFDTILRRGLPAERYAPLQEQIETFALTGCFALTEPDHGSDIAGGLSTRARRQGEGWVLSGEKRWIGNAALSQYAVVVARDVQDGQAKAFLVPTDAPGMEVSLIEGKTSLRMVGNAHIRLDEVSVGAEARLPQINSFAELNRAFEDLRPAVVWNAVGLQAGIYEHTREYVLSREQFGRPLGGFQLVQEKLVRMLGNLNASLGMAVRLGQLAAGGGVSGAQAAAAKGWVCTQMRQTAALGRELLGGNGILLDHQVARFHADAESLYTFEGTHEISSLIAGREITGHSAFA</sequence>
<reference evidence="8" key="1">
    <citation type="journal article" date="2014" name="Int. J. Syst. Evol. Microbiol.">
        <title>Complete genome sequence of Corynebacterium casei LMG S-19264T (=DSM 44701T), isolated from a smear-ripened cheese.</title>
        <authorList>
            <consortium name="US DOE Joint Genome Institute (JGI-PGF)"/>
            <person name="Walter F."/>
            <person name="Albersmeier A."/>
            <person name="Kalinowski J."/>
            <person name="Ruckert C."/>
        </authorList>
    </citation>
    <scope>NUCLEOTIDE SEQUENCE</scope>
    <source>
        <strain evidence="8">CGMCC 1.15388</strain>
    </source>
</reference>
<dbReference type="AlphaFoldDB" id="A0A917ANZ3"/>
<dbReference type="Gene3D" id="2.40.110.10">
    <property type="entry name" value="Butyryl-CoA Dehydrogenase, subunit A, domain 2"/>
    <property type="match status" value="1"/>
</dbReference>
<feature type="domain" description="Acyl-CoA oxidase/dehydrogenase middle" evidence="7">
    <location>
        <begin position="140"/>
        <end position="233"/>
    </location>
</feature>
<dbReference type="GO" id="GO:0003995">
    <property type="term" value="F:acyl-CoA dehydrogenase activity"/>
    <property type="evidence" value="ECO:0007669"/>
    <property type="project" value="InterPro"/>
</dbReference>
<feature type="domain" description="Acyl-CoA dehydrogenase/oxidase C-terminal" evidence="6">
    <location>
        <begin position="252"/>
        <end position="392"/>
    </location>
</feature>
<proteinExistence type="inferred from homology"/>
<dbReference type="InterPro" id="IPR009100">
    <property type="entry name" value="AcylCoA_DH/oxidase_NM_dom_sf"/>
</dbReference>
<name>A0A917ANZ3_9MICC</name>
<evidence type="ECO:0000256" key="4">
    <source>
        <dbReference type="ARBA" id="ARBA00022827"/>
    </source>
</evidence>
<dbReference type="SUPFAM" id="SSF56645">
    <property type="entry name" value="Acyl-CoA dehydrogenase NM domain-like"/>
    <property type="match status" value="1"/>
</dbReference>
<dbReference type="Pfam" id="PF02770">
    <property type="entry name" value="Acyl-CoA_dh_M"/>
    <property type="match status" value="1"/>
</dbReference>
<keyword evidence="4 5" id="KW-0274">FAD</keyword>